<evidence type="ECO:0000313" key="14">
    <source>
        <dbReference type="Proteomes" id="UP000306918"/>
    </source>
</evidence>
<dbReference type="EMBL" id="STFF01000001">
    <property type="protein sequence ID" value="THU41238.1"/>
    <property type="molecule type" value="Genomic_DNA"/>
</dbReference>
<dbReference type="OrthoDB" id="1039448at2"/>
<feature type="region of interest" description="Disordered" evidence="10">
    <location>
        <begin position="79"/>
        <end position="127"/>
    </location>
</feature>
<accession>A0A4S8HZF9</accession>
<comment type="subcellular location">
    <subcellularLocation>
        <location evidence="1">Cell inner membrane</location>
        <topology evidence="1">Single-pass membrane protein</topology>
        <orientation evidence="1">Periplasmic side</orientation>
    </subcellularLocation>
</comment>
<evidence type="ECO:0000256" key="2">
    <source>
        <dbReference type="ARBA" id="ARBA00006555"/>
    </source>
</evidence>
<dbReference type="Gene3D" id="3.30.1150.10">
    <property type="match status" value="1"/>
</dbReference>
<dbReference type="GO" id="GO:0098797">
    <property type="term" value="C:plasma membrane protein complex"/>
    <property type="evidence" value="ECO:0007669"/>
    <property type="project" value="TreeGrafter"/>
</dbReference>
<dbReference type="GO" id="GO:0030288">
    <property type="term" value="C:outer membrane-bounded periplasmic space"/>
    <property type="evidence" value="ECO:0007669"/>
    <property type="project" value="InterPro"/>
</dbReference>
<keyword evidence="14" id="KW-1185">Reference proteome</keyword>
<keyword evidence="3" id="KW-0813">Transport</keyword>
<evidence type="ECO:0000256" key="5">
    <source>
        <dbReference type="ARBA" id="ARBA00022519"/>
    </source>
</evidence>
<dbReference type="InterPro" id="IPR037682">
    <property type="entry name" value="TonB_C"/>
</dbReference>
<dbReference type="Proteomes" id="UP000306918">
    <property type="component" value="Unassembled WGS sequence"/>
</dbReference>
<sequence length="278" mass="31173">MEVNKILSADVLDIIFEGRNKDYGAYQLRKSYNKRLVTSLLIVGALCLLLFVGYVVSNLLDDKAEAKNVVVQDVQLEEIKQEEKKEEPPPPPPPKPPDPPKVEMAKFTPPKIVKDEEVKEEEKPPEVNKLEETKIGTMNQEGQKDEGIVAPPVDDGGKGVVEAPKKDEEDWDKTFTKVEIESEYPGGAAAWQRYLNRNLRYPQEAIDNEVQGAVVVQFIVDKEGNVSDVEAISGPQELRPEAVRVIKKSGKWTPAVQNGRQVKSYKKQPIVFRLESEG</sequence>
<keyword evidence="9 11" id="KW-0472">Membrane</keyword>
<evidence type="ECO:0000313" key="13">
    <source>
        <dbReference type="EMBL" id="THU41238.1"/>
    </source>
</evidence>
<gene>
    <name evidence="13" type="ORF">FAM09_03765</name>
</gene>
<comment type="caution">
    <text evidence="13">The sequence shown here is derived from an EMBL/GenBank/DDBJ whole genome shotgun (WGS) entry which is preliminary data.</text>
</comment>
<keyword evidence="4" id="KW-1003">Cell membrane</keyword>
<dbReference type="InterPro" id="IPR003538">
    <property type="entry name" value="TonB"/>
</dbReference>
<evidence type="ECO:0000256" key="6">
    <source>
        <dbReference type="ARBA" id="ARBA00022692"/>
    </source>
</evidence>
<reference evidence="13 14" key="1">
    <citation type="submission" date="2019-04" db="EMBL/GenBank/DDBJ databases">
        <title>Niastella caeni sp. nov., isolated from activated sludge.</title>
        <authorList>
            <person name="Sheng M."/>
        </authorList>
    </citation>
    <scope>NUCLEOTIDE SEQUENCE [LARGE SCALE GENOMIC DNA]</scope>
    <source>
        <strain evidence="13 14">HX-2-15</strain>
    </source>
</reference>
<evidence type="ECO:0000256" key="10">
    <source>
        <dbReference type="SAM" id="MobiDB-lite"/>
    </source>
</evidence>
<dbReference type="Pfam" id="PF03544">
    <property type="entry name" value="TonB_C"/>
    <property type="match status" value="1"/>
</dbReference>
<dbReference type="InterPro" id="IPR051045">
    <property type="entry name" value="TonB-dependent_transducer"/>
</dbReference>
<evidence type="ECO:0000256" key="8">
    <source>
        <dbReference type="ARBA" id="ARBA00022989"/>
    </source>
</evidence>
<feature type="domain" description="TonB C-terminal" evidence="12">
    <location>
        <begin position="186"/>
        <end position="278"/>
    </location>
</feature>
<feature type="compositionally biased region" description="Basic and acidic residues" evidence="10">
    <location>
        <begin position="79"/>
        <end position="88"/>
    </location>
</feature>
<keyword evidence="5" id="KW-0997">Cell inner membrane</keyword>
<evidence type="ECO:0000259" key="12">
    <source>
        <dbReference type="PROSITE" id="PS52015"/>
    </source>
</evidence>
<dbReference type="GO" id="GO:0031992">
    <property type="term" value="F:energy transducer activity"/>
    <property type="evidence" value="ECO:0007669"/>
    <property type="project" value="InterPro"/>
</dbReference>
<evidence type="ECO:0000256" key="11">
    <source>
        <dbReference type="SAM" id="Phobius"/>
    </source>
</evidence>
<dbReference type="SUPFAM" id="SSF74653">
    <property type="entry name" value="TolA/TonB C-terminal domain"/>
    <property type="match status" value="1"/>
</dbReference>
<comment type="similarity">
    <text evidence="2">Belongs to the TonB family.</text>
</comment>
<keyword evidence="8 11" id="KW-1133">Transmembrane helix</keyword>
<dbReference type="GO" id="GO:0015031">
    <property type="term" value="P:protein transport"/>
    <property type="evidence" value="ECO:0007669"/>
    <property type="project" value="UniProtKB-KW"/>
</dbReference>
<dbReference type="PRINTS" id="PR01374">
    <property type="entry name" value="TONBPROTEIN"/>
</dbReference>
<evidence type="ECO:0000256" key="9">
    <source>
        <dbReference type="ARBA" id="ARBA00023136"/>
    </source>
</evidence>
<dbReference type="PANTHER" id="PTHR33446">
    <property type="entry name" value="PROTEIN TONB-RELATED"/>
    <property type="match status" value="1"/>
</dbReference>
<keyword evidence="7" id="KW-0653">Protein transport</keyword>
<name>A0A4S8HZF9_9BACT</name>
<feature type="compositionally biased region" description="Basic and acidic residues" evidence="10">
    <location>
        <begin position="112"/>
        <end position="127"/>
    </location>
</feature>
<dbReference type="PANTHER" id="PTHR33446:SF2">
    <property type="entry name" value="PROTEIN TONB"/>
    <property type="match status" value="1"/>
</dbReference>
<feature type="region of interest" description="Disordered" evidence="10">
    <location>
        <begin position="145"/>
        <end position="172"/>
    </location>
</feature>
<proteinExistence type="inferred from homology"/>
<keyword evidence="6 11" id="KW-0812">Transmembrane</keyword>
<feature type="transmembrane region" description="Helical" evidence="11">
    <location>
        <begin position="36"/>
        <end position="56"/>
    </location>
</feature>
<dbReference type="AlphaFoldDB" id="A0A4S8HZF9"/>
<protein>
    <submittedName>
        <fullName evidence="13">Energy transducer TonB</fullName>
    </submittedName>
</protein>
<dbReference type="GO" id="GO:0055085">
    <property type="term" value="P:transmembrane transport"/>
    <property type="evidence" value="ECO:0007669"/>
    <property type="project" value="InterPro"/>
</dbReference>
<dbReference type="RefSeq" id="WP_136575728.1">
    <property type="nucleotide sequence ID" value="NZ_STFF01000001.1"/>
</dbReference>
<evidence type="ECO:0000256" key="3">
    <source>
        <dbReference type="ARBA" id="ARBA00022448"/>
    </source>
</evidence>
<dbReference type="InterPro" id="IPR006260">
    <property type="entry name" value="TonB/TolA_C"/>
</dbReference>
<dbReference type="GO" id="GO:0015891">
    <property type="term" value="P:siderophore transport"/>
    <property type="evidence" value="ECO:0007669"/>
    <property type="project" value="InterPro"/>
</dbReference>
<evidence type="ECO:0000256" key="7">
    <source>
        <dbReference type="ARBA" id="ARBA00022927"/>
    </source>
</evidence>
<feature type="compositionally biased region" description="Basic and acidic residues" evidence="10">
    <location>
        <begin position="163"/>
        <end position="172"/>
    </location>
</feature>
<evidence type="ECO:0000256" key="1">
    <source>
        <dbReference type="ARBA" id="ARBA00004383"/>
    </source>
</evidence>
<dbReference type="PROSITE" id="PS52015">
    <property type="entry name" value="TONB_CTD"/>
    <property type="match status" value="1"/>
</dbReference>
<organism evidence="13 14">
    <name type="scientific">Niastella caeni</name>
    <dbReference type="NCBI Taxonomy" id="2569763"/>
    <lineage>
        <taxon>Bacteria</taxon>
        <taxon>Pseudomonadati</taxon>
        <taxon>Bacteroidota</taxon>
        <taxon>Chitinophagia</taxon>
        <taxon>Chitinophagales</taxon>
        <taxon>Chitinophagaceae</taxon>
        <taxon>Niastella</taxon>
    </lineage>
</organism>
<evidence type="ECO:0000256" key="4">
    <source>
        <dbReference type="ARBA" id="ARBA00022475"/>
    </source>
</evidence>
<dbReference type="NCBIfam" id="TIGR01352">
    <property type="entry name" value="tonB_Cterm"/>
    <property type="match status" value="1"/>
</dbReference>